<reference evidence="2" key="1">
    <citation type="submission" date="2020-05" db="UniProtKB">
        <authorList>
            <consortium name="EnsemblMetazoa"/>
        </authorList>
    </citation>
    <scope>IDENTIFICATION</scope>
    <source>
        <strain evidence="2">Aabys</strain>
    </source>
</reference>
<dbReference type="EnsemblMetazoa" id="MDOA002921-RA">
    <property type="protein sequence ID" value="MDOA002921-PA"/>
    <property type="gene ID" value="MDOA002921"/>
</dbReference>
<dbReference type="RefSeq" id="XP_005189651.1">
    <property type="nucleotide sequence ID" value="XM_005189594.3"/>
</dbReference>
<dbReference type="OrthoDB" id="7882129at2759"/>
<sequence length="216" mass="24714">MKCKYVFGVALALIVASCLVQGSQADLKSDFHEFLALVPRNRIGYIAARHFIMDEQFRVALKYLRSSQFAQTWRRIRNTGEFLDLVGYLQTHNVSLPALQDVTAAIDKLPNQLRAFRIPSKVPVTVMMQRNLVSFMREVMQSMPRARFSGLMARKVSEGGDFARLYGAVKQEEFKQLVAKAKTSPNLAPSWRELRRNNIEINDFIQLAYEILSWGP</sequence>
<dbReference type="PROSITE" id="PS51257">
    <property type="entry name" value="PROKAR_LIPOPROTEIN"/>
    <property type="match status" value="1"/>
</dbReference>
<protein>
    <submittedName>
        <fullName evidence="4">Protein G12</fullName>
    </submittedName>
</protein>
<feature type="signal peptide" evidence="1">
    <location>
        <begin position="1"/>
        <end position="25"/>
    </location>
</feature>
<evidence type="ECO:0000256" key="1">
    <source>
        <dbReference type="SAM" id="SignalP"/>
    </source>
</evidence>
<accession>A0A1I8MAL8</accession>
<keyword evidence="1" id="KW-0732">Signal</keyword>
<dbReference type="VEuPathDB" id="VectorBase:MDOA002921"/>
<organism evidence="2">
    <name type="scientific">Musca domestica</name>
    <name type="common">House fly</name>
    <dbReference type="NCBI Taxonomy" id="7370"/>
    <lineage>
        <taxon>Eukaryota</taxon>
        <taxon>Metazoa</taxon>
        <taxon>Ecdysozoa</taxon>
        <taxon>Arthropoda</taxon>
        <taxon>Hexapoda</taxon>
        <taxon>Insecta</taxon>
        <taxon>Pterygota</taxon>
        <taxon>Neoptera</taxon>
        <taxon>Endopterygota</taxon>
        <taxon>Diptera</taxon>
        <taxon>Brachycera</taxon>
        <taxon>Muscomorpha</taxon>
        <taxon>Muscoidea</taxon>
        <taxon>Muscidae</taxon>
        <taxon>Musca</taxon>
    </lineage>
</organism>
<proteinExistence type="predicted"/>
<reference evidence="4" key="2">
    <citation type="submission" date="2025-04" db="UniProtKB">
        <authorList>
            <consortium name="RefSeq"/>
        </authorList>
    </citation>
    <scope>IDENTIFICATION</scope>
    <source>
        <strain evidence="4">Aabys</strain>
    </source>
</reference>
<dbReference type="eggNOG" id="ENOG502S16P">
    <property type="taxonomic scope" value="Eukaryota"/>
</dbReference>
<name>A0A1I8MAL8_MUSDO</name>
<dbReference type="KEGG" id="mde:101890963"/>
<dbReference type="Pfam" id="PF06757">
    <property type="entry name" value="Ins_allergen_rp"/>
    <property type="match status" value="1"/>
</dbReference>
<dbReference type="GeneID" id="101890963"/>
<evidence type="ECO:0000313" key="3">
    <source>
        <dbReference type="Proteomes" id="UP001652621"/>
    </source>
</evidence>
<dbReference type="PANTHER" id="PTHR21163:SF0">
    <property type="entry name" value="GH08205P-RELATED"/>
    <property type="match status" value="1"/>
</dbReference>
<evidence type="ECO:0000313" key="4">
    <source>
        <dbReference type="RefSeq" id="XP_005189651.1"/>
    </source>
</evidence>
<dbReference type="PANTHER" id="PTHR21163">
    <property type="entry name" value="PROTEIN G12"/>
    <property type="match status" value="1"/>
</dbReference>
<dbReference type="Proteomes" id="UP001652621">
    <property type="component" value="Unplaced"/>
</dbReference>
<feature type="chain" id="PRO_5044560102" evidence="1">
    <location>
        <begin position="26"/>
        <end position="216"/>
    </location>
</feature>
<dbReference type="InterPro" id="IPR010629">
    <property type="entry name" value="Ins_allergen"/>
</dbReference>
<dbReference type="VEuPathDB" id="VectorBase:MDOMA2_007037"/>
<dbReference type="AlphaFoldDB" id="A0A1I8MAL8"/>
<evidence type="ECO:0000313" key="2">
    <source>
        <dbReference type="EnsemblMetazoa" id="MDOA002921-PA"/>
    </source>
</evidence>
<gene>
    <name evidence="2" type="primary">101890963</name>
    <name evidence="4" type="synonym">LOC101890963</name>
</gene>
<keyword evidence="3" id="KW-1185">Reference proteome</keyword>